<evidence type="ECO:0000256" key="9">
    <source>
        <dbReference type="ARBA" id="ARBA00024343"/>
    </source>
</evidence>
<organism evidence="12 14">
    <name type="scientific">Forsythia ovata</name>
    <dbReference type="NCBI Taxonomy" id="205694"/>
    <lineage>
        <taxon>Eukaryota</taxon>
        <taxon>Viridiplantae</taxon>
        <taxon>Streptophyta</taxon>
        <taxon>Embryophyta</taxon>
        <taxon>Tracheophyta</taxon>
        <taxon>Spermatophyta</taxon>
        <taxon>Magnoliopsida</taxon>
        <taxon>eudicotyledons</taxon>
        <taxon>Gunneridae</taxon>
        <taxon>Pentapetalae</taxon>
        <taxon>asterids</taxon>
        <taxon>lamiids</taxon>
        <taxon>Lamiales</taxon>
        <taxon>Oleaceae</taxon>
        <taxon>Forsythieae</taxon>
        <taxon>Forsythia</taxon>
    </lineage>
</organism>
<reference evidence="14" key="1">
    <citation type="submission" date="2024-07" db="EMBL/GenBank/DDBJ databases">
        <title>Two chromosome-level genome assemblies of Korean endemic species Abeliophyllum distichum and Forsythia ovata (Oleaceae).</title>
        <authorList>
            <person name="Jang H."/>
        </authorList>
    </citation>
    <scope>NUCLEOTIDE SEQUENCE [LARGE SCALE GENOMIC DNA]</scope>
</reference>
<keyword evidence="2" id="KW-0611">Plant defense</keyword>
<dbReference type="EMBL" id="JBFOLJ010000032">
    <property type="protein sequence ID" value="KAL2458043.1"/>
    <property type="molecule type" value="Genomic_DNA"/>
</dbReference>
<keyword evidence="4" id="KW-0346">Stress response</keyword>
<comment type="caution">
    <text evidence="12">The sequence shown here is derived from an EMBL/GenBank/DDBJ whole genome shotgun (WGS) entry which is preliminary data.</text>
</comment>
<keyword evidence="5" id="KW-0238">DNA-binding</keyword>
<sequence length="213" mass="24046">MALGGQKVRKTAQASSRKGCMRGKGGPENALCTFKGVRQRTWGKWVSEIREPNGGMRVWLGTFPNSYDAALAYDAAARKLFGPDAKVNLPHLYEENNQFPVSSIIESHEQIQENPVFAFSQCEPLPILYENTAAYGYPFEGTSLNNSPNVNETEYVSMEGMVNNLNTYYLPEIDDSSMWAEAAKDTSFQFVEDMDLDYGNDWNNVHFQRFPKN</sequence>
<keyword evidence="6" id="KW-0010">Activator</keyword>
<evidence type="ECO:0000256" key="2">
    <source>
        <dbReference type="ARBA" id="ARBA00022821"/>
    </source>
</evidence>
<feature type="domain" description="AP2/ERF" evidence="11">
    <location>
        <begin position="33"/>
        <end position="90"/>
    </location>
</feature>
<dbReference type="Pfam" id="PF00847">
    <property type="entry name" value="AP2"/>
    <property type="match status" value="1"/>
</dbReference>
<evidence type="ECO:0000256" key="10">
    <source>
        <dbReference type="SAM" id="MobiDB-lite"/>
    </source>
</evidence>
<gene>
    <name evidence="13" type="ORF">Fot_51827</name>
    <name evidence="12" type="ORF">Fot_55901</name>
</gene>
<evidence type="ECO:0000256" key="7">
    <source>
        <dbReference type="ARBA" id="ARBA00023163"/>
    </source>
</evidence>
<comment type="similarity">
    <text evidence="9">Belongs to the AP2/ERF transcription factor family. ERF subfamily.</text>
</comment>
<dbReference type="InterPro" id="IPR016177">
    <property type="entry name" value="DNA-bd_dom_sf"/>
</dbReference>
<evidence type="ECO:0000256" key="1">
    <source>
        <dbReference type="ARBA" id="ARBA00004123"/>
    </source>
</evidence>
<accession>A0ABD1P2D4</accession>
<reference evidence="12" key="2">
    <citation type="submission" date="2024-07" db="EMBL/GenBank/DDBJ databases">
        <title>Two chromosome-level genome assemblies of Korean endemic species Abeliophyllum distichum and Forsythia ovata (Oleaceae).</title>
        <authorList>
            <person name="Mun J.H."/>
        </authorList>
    </citation>
    <scope>NUCLEOTIDE SEQUENCE</scope>
    <source>
        <strain evidence="12">KNKB202402200001</strain>
        <tissue evidence="12">Leaf</tissue>
    </source>
</reference>
<evidence type="ECO:0000256" key="8">
    <source>
        <dbReference type="ARBA" id="ARBA00023242"/>
    </source>
</evidence>
<evidence type="ECO:0000256" key="4">
    <source>
        <dbReference type="ARBA" id="ARBA00023016"/>
    </source>
</evidence>
<name>A0ABD1P2D4_9LAMI</name>
<dbReference type="InterPro" id="IPR036955">
    <property type="entry name" value="AP2/ERF_dom_sf"/>
</dbReference>
<dbReference type="AlphaFoldDB" id="A0ABD1P2D4"/>
<dbReference type="SMART" id="SM00380">
    <property type="entry name" value="AP2"/>
    <property type="match status" value="1"/>
</dbReference>
<dbReference type="GO" id="GO:0006952">
    <property type="term" value="P:defense response"/>
    <property type="evidence" value="ECO:0007669"/>
    <property type="project" value="UniProtKB-KW"/>
</dbReference>
<comment type="subcellular location">
    <subcellularLocation>
        <location evidence="1">Nucleus</location>
    </subcellularLocation>
</comment>
<dbReference type="PANTHER" id="PTHR31241:SF62">
    <property type="entry name" value="DEHYDRATION-RESPONSIVE ELEMENT-BINDING PROTEIN 2D"/>
    <property type="match status" value="1"/>
</dbReference>
<dbReference type="PANTHER" id="PTHR31241">
    <property type="entry name" value="DEHYDRATION-RESPONSIVE ELEMENT-BINDING PROTEIN 2C"/>
    <property type="match status" value="1"/>
</dbReference>
<dbReference type="Gene3D" id="3.30.730.10">
    <property type="entry name" value="AP2/ERF domain"/>
    <property type="match status" value="1"/>
</dbReference>
<keyword evidence="14" id="KW-1185">Reference proteome</keyword>
<dbReference type="EMBL" id="JBFOLJ010000017">
    <property type="protein sequence ID" value="KAL2468302.1"/>
    <property type="molecule type" value="Genomic_DNA"/>
</dbReference>
<feature type="region of interest" description="Disordered" evidence="10">
    <location>
        <begin position="1"/>
        <end position="24"/>
    </location>
</feature>
<proteinExistence type="inferred from homology"/>
<dbReference type="InterPro" id="IPR001471">
    <property type="entry name" value="AP2/ERF_dom"/>
</dbReference>
<dbReference type="SUPFAM" id="SSF54171">
    <property type="entry name" value="DNA-binding domain"/>
    <property type="match status" value="1"/>
</dbReference>
<dbReference type="GO" id="GO:0003677">
    <property type="term" value="F:DNA binding"/>
    <property type="evidence" value="ECO:0007669"/>
    <property type="project" value="UniProtKB-KW"/>
</dbReference>
<dbReference type="FunFam" id="3.30.730.10:FF:000001">
    <property type="entry name" value="Ethylene-responsive transcription factor 2"/>
    <property type="match status" value="1"/>
</dbReference>
<dbReference type="CDD" id="cd00018">
    <property type="entry name" value="AP2"/>
    <property type="match status" value="1"/>
</dbReference>
<keyword evidence="8" id="KW-0539">Nucleus</keyword>
<keyword evidence="7" id="KW-0804">Transcription</keyword>
<evidence type="ECO:0000256" key="3">
    <source>
        <dbReference type="ARBA" id="ARBA00023015"/>
    </source>
</evidence>
<dbReference type="PROSITE" id="PS51032">
    <property type="entry name" value="AP2_ERF"/>
    <property type="match status" value="1"/>
</dbReference>
<evidence type="ECO:0000313" key="14">
    <source>
        <dbReference type="Proteomes" id="UP001604277"/>
    </source>
</evidence>
<evidence type="ECO:0000256" key="5">
    <source>
        <dbReference type="ARBA" id="ARBA00023125"/>
    </source>
</evidence>
<dbReference type="PRINTS" id="PR00367">
    <property type="entry name" value="ETHRSPELEMNT"/>
</dbReference>
<evidence type="ECO:0000259" key="11">
    <source>
        <dbReference type="PROSITE" id="PS51032"/>
    </source>
</evidence>
<dbReference type="GO" id="GO:0005634">
    <property type="term" value="C:nucleus"/>
    <property type="evidence" value="ECO:0007669"/>
    <property type="project" value="UniProtKB-SubCell"/>
</dbReference>
<protein>
    <submittedName>
        <fullName evidence="12">Dehydration-responsive element-binding protein 2D</fullName>
    </submittedName>
</protein>
<keyword evidence="3" id="KW-0805">Transcription regulation</keyword>
<evidence type="ECO:0000313" key="12">
    <source>
        <dbReference type="EMBL" id="KAL2458043.1"/>
    </source>
</evidence>
<evidence type="ECO:0000256" key="6">
    <source>
        <dbReference type="ARBA" id="ARBA00023159"/>
    </source>
</evidence>
<evidence type="ECO:0000313" key="13">
    <source>
        <dbReference type="EMBL" id="KAL2468302.1"/>
    </source>
</evidence>
<dbReference type="Proteomes" id="UP001604277">
    <property type="component" value="Unassembled WGS sequence"/>
</dbReference>